<dbReference type="Gene3D" id="3.40.850.10">
    <property type="entry name" value="Kinesin motor domain"/>
    <property type="match status" value="1"/>
</dbReference>
<dbReference type="InterPro" id="IPR027417">
    <property type="entry name" value="P-loop_NTPase"/>
</dbReference>
<evidence type="ECO:0000313" key="2">
    <source>
        <dbReference type="EMBL" id="KAF6148378.1"/>
    </source>
</evidence>
<keyword evidence="3" id="KW-1185">Reference proteome</keyword>
<dbReference type="GO" id="GO:0007052">
    <property type="term" value="P:mitotic spindle organization"/>
    <property type="evidence" value="ECO:0007669"/>
    <property type="project" value="TreeGrafter"/>
</dbReference>
<dbReference type="OrthoDB" id="1738938at2759"/>
<reference evidence="2 3" key="1">
    <citation type="journal article" date="2020" name="IScience">
        <title>Genome Sequencing of the Endangered Kingdonia uniflora (Circaeasteraceae, Ranunculales) Reveals Potential Mechanisms of Evolutionary Specialization.</title>
        <authorList>
            <person name="Sun Y."/>
            <person name="Deng T."/>
            <person name="Zhang A."/>
            <person name="Moore M.J."/>
            <person name="Landis J.B."/>
            <person name="Lin N."/>
            <person name="Zhang H."/>
            <person name="Zhang X."/>
            <person name="Huang J."/>
            <person name="Zhang X."/>
            <person name="Sun H."/>
            <person name="Wang H."/>
        </authorList>
    </citation>
    <scope>NUCLEOTIDE SEQUENCE [LARGE SCALE GENOMIC DNA]</scope>
    <source>
        <strain evidence="2">TB1705</strain>
        <tissue evidence="2">Leaf</tissue>
    </source>
</reference>
<gene>
    <name evidence="2" type="ORF">GIB67_025597</name>
</gene>
<dbReference type="GO" id="GO:0051231">
    <property type="term" value="P:spindle elongation"/>
    <property type="evidence" value="ECO:0007669"/>
    <property type="project" value="TreeGrafter"/>
</dbReference>
<dbReference type="PANTHER" id="PTHR47969:SF6">
    <property type="entry name" value="KINESIN-LIKE PROTEIN KIN-4C"/>
    <property type="match status" value="1"/>
</dbReference>
<dbReference type="AlphaFoldDB" id="A0A7J7M0S0"/>
<dbReference type="GO" id="GO:0007018">
    <property type="term" value="P:microtubule-based movement"/>
    <property type="evidence" value="ECO:0007669"/>
    <property type="project" value="InterPro"/>
</dbReference>
<proteinExistence type="predicted"/>
<dbReference type="PANTHER" id="PTHR47969">
    <property type="entry name" value="CHROMOSOME-ASSOCIATED KINESIN KIF4A-RELATED"/>
    <property type="match status" value="1"/>
</dbReference>
<feature type="signal peptide" evidence="1">
    <location>
        <begin position="1"/>
        <end position="22"/>
    </location>
</feature>
<keyword evidence="1" id="KW-0732">Signal</keyword>
<dbReference type="InterPro" id="IPR036961">
    <property type="entry name" value="Kinesin_motor_dom_sf"/>
</dbReference>
<dbReference type="SUPFAM" id="SSF52540">
    <property type="entry name" value="P-loop containing nucleoside triphosphate hydrolases"/>
    <property type="match status" value="1"/>
</dbReference>
<dbReference type="Proteomes" id="UP000541444">
    <property type="component" value="Unassembled WGS sequence"/>
</dbReference>
<comment type="caution">
    <text evidence="2">The sequence shown here is derived from an EMBL/GenBank/DDBJ whole genome shotgun (WGS) entry which is preliminary data.</text>
</comment>
<name>A0A7J7M0S0_9MAGN</name>
<dbReference type="GO" id="GO:0003777">
    <property type="term" value="F:microtubule motor activity"/>
    <property type="evidence" value="ECO:0007669"/>
    <property type="project" value="InterPro"/>
</dbReference>
<dbReference type="EMBL" id="JACGCM010001848">
    <property type="protein sequence ID" value="KAF6148378.1"/>
    <property type="molecule type" value="Genomic_DNA"/>
</dbReference>
<evidence type="ECO:0000256" key="1">
    <source>
        <dbReference type="SAM" id="SignalP"/>
    </source>
</evidence>
<dbReference type="GO" id="GO:0005875">
    <property type="term" value="C:microtubule associated complex"/>
    <property type="evidence" value="ECO:0007669"/>
    <property type="project" value="TreeGrafter"/>
</dbReference>
<accession>A0A7J7M0S0</accession>
<sequence>MKHTKKLCLLLVLISAKEEPDASIPSVIDGLLRVHKRTVDSLDVDLSNPLTPLSFLKGEGTTFPKLAIPSRTSIQIRKTLNGGITLAGVTEPEVRSKEEMATYFSRGSLAHATGSTNMNSQSRDVLIMLTGHQKKQKIWMKVKARKGLPKYMRFYEWNVFHPLEKPQKRLGTFFILQLALHV</sequence>
<evidence type="ECO:0000313" key="3">
    <source>
        <dbReference type="Proteomes" id="UP000541444"/>
    </source>
</evidence>
<protein>
    <submittedName>
        <fullName evidence="2">Uncharacterized protein</fullName>
    </submittedName>
</protein>
<organism evidence="2 3">
    <name type="scientific">Kingdonia uniflora</name>
    <dbReference type="NCBI Taxonomy" id="39325"/>
    <lineage>
        <taxon>Eukaryota</taxon>
        <taxon>Viridiplantae</taxon>
        <taxon>Streptophyta</taxon>
        <taxon>Embryophyta</taxon>
        <taxon>Tracheophyta</taxon>
        <taxon>Spermatophyta</taxon>
        <taxon>Magnoliopsida</taxon>
        <taxon>Ranunculales</taxon>
        <taxon>Circaeasteraceae</taxon>
        <taxon>Kingdonia</taxon>
    </lineage>
</organism>
<feature type="chain" id="PRO_5029716978" evidence="1">
    <location>
        <begin position="23"/>
        <end position="182"/>
    </location>
</feature>
<dbReference type="InterPro" id="IPR027640">
    <property type="entry name" value="Kinesin-like_fam"/>
</dbReference>